<gene>
    <name evidence="3" type="ORF">AFA91_11300</name>
</gene>
<dbReference type="AlphaFoldDB" id="A0A0K0X4T8"/>
<dbReference type="OrthoDB" id="4729274at2"/>
<dbReference type="EMBL" id="CP012150">
    <property type="protein sequence ID" value="AKS32363.1"/>
    <property type="molecule type" value="Genomic_DNA"/>
</dbReference>
<reference evidence="3 4" key="1">
    <citation type="submission" date="2015-07" db="EMBL/GenBank/DDBJ databases">
        <title>Complete genome sequence of Mycobacterium goodii X7B, a facultative thermophilic biodesulfurizing bacterium.</title>
        <authorList>
            <person name="Yu B."/>
            <person name="Li F."/>
            <person name="Xu P."/>
        </authorList>
    </citation>
    <scope>NUCLEOTIDE SEQUENCE [LARGE SCALE GENOMIC DNA]</scope>
    <source>
        <strain evidence="3 4">X7B</strain>
    </source>
</reference>
<sequence length="121" mass="11991">MTISQFTARRLPLAVGMACAAAAVAVAPVISALSAPTPALAACSNGETEDTYTNQCVPDLVPNSPTFASAPNQLPQIDGVPCTGANTGQCIGLAEEQQAQGPAAAPRSSVGSSPTVTGHTN</sequence>
<proteinExistence type="predicted"/>
<keyword evidence="2" id="KW-0732">Signal</keyword>
<evidence type="ECO:0000256" key="2">
    <source>
        <dbReference type="SAM" id="SignalP"/>
    </source>
</evidence>
<evidence type="ECO:0000256" key="1">
    <source>
        <dbReference type="SAM" id="MobiDB-lite"/>
    </source>
</evidence>
<dbReference type="Proteomes" id="UP000062255">
    <property type="component" value="Chromosome"/>
</dbReference>
<feature type="compositionally biased region" description="Low complexity" evidence="1">
    <location>
        <begin position="94"/>
        <end position="106"/>
    </location>
</feature>
<feature type="region of interest" description="Disordered" evidence="1">
    <location>
        <begin position="93"/>
        <end position="121"/>
    </location>
</feature>
<feature type="chain" id="PRO_5005453900" evidence="2">
    <location>
        <begin position="42"/>
        <end position="121"/>
    </location>
</feature>
<name>A0A0K0X4T8_MYCGD</name>
<evidence type="ECO:0000313" key="4">
    <source>
        <dbReference type="Proteomes" id="UP000062255"/>
    </source>
</evidence>
<evidence type="ECO:0000313" key="3">
    <source>
        <dbReference type="EMBL" id="AKS32363.1"/>
    </source>
</evidence>
<accession>A0A0K0X4T8</accession>
<dbReference type="RefSeq" id="WP_049744791.1">
    <property type="nucleotide sequence ID" value="NZ_CP012150.1"/>
</dbReference>
<dbReference type="STRING" id="134601.AFA91_11300"/>
<organism evidence="3 4">
    <name type="scientific">Mycolicibacterium goodii</name>
    <name type="common">Mycobacterium goodii</name>
    <dbReference type="NCBI Taxonomy" id="134601"/>
    <lineage>
        <taxon>Bacteria</taxon>
        <taxon>Bacillati</taxon>
        <taxon>Actinomycetota</taxon>
        <taxon>Actinomycetes</taxon>
        <taxon>Mycobacteriales</taxon>
        <taxon>Mycobacteriaceae</taxon>
        <taxon>Mycolicibacterium</taxon>
    </lineage>
</organism>
<feature type="signal peptide" evidence="2">
    <location>
        <begin position="1"/>
        <end position="41"/>
    </location>
</feature>
<dbReference type="KEGG" id="mgo:AFA91_11300"/>
<protein>
    <submittedName>
        <fullName evidence="3">Intersectin-EH binding protein Ibp1</fullName>
    </submittedName>
</protein>
<feature type="compositionally biased region" description="Polar residues" evidence="1">
    <location>
        <begin position="109"/>
        <end position="121"/>
    </location>
</feature>
<dbReference type="PATRIC" id="fig|134601.6.peg.2354"/>